<feature type="coiled-coil region" evidence="5">
    <location>
        <begin position="320"/>
        <end position="423"/>
    </location>
</feature>
<dbReference type="EMBL" id="JAGKQM010000008">
    <property type="protein sequence ID" value="KAH0915788.1"/>
    <property type="molecule type" value="Genomic_DNA"/>
</dbReference>
<evidence type="ECO:0000313" key="8">
    <source>
        <dbReference type="EMBL" id="KAH0915788.1"/>
    </source>
</evidence>
<reference evidence="8 9" key="1">
    <citation type="submission" date="2021-05" db="EMBL/GenBank/DDBJ databases">
        <title>Genome Assembly of Synthetic Allotetraploid Brassica napus Reveals Homoeologous Exchanges between Subgenomes.</title>
        <authorList>
            <person name="Davis J.T."/>
        </authorList>
    </citation>
    <scope>NUCLEOTIDE SEQUENCE [LARGE SCALE GENOMIC DNA]</scope>
    <source>
        <strain evidence="9">cv. Da-Ae</strain>
        <tissue evidence="8">Seedling</tissue>
    </source>
</reference>
<feature type="coiled-coil region" evidence="5">
    <location>
        <begin position="253"/>
        <end position="287"/>
    </location>
</feature>
<evidence type="ECO:0000313" key="9">
    <source>
        <dbReference type="Proteomes" id="UP000824890"/>
    </source>
</evidence>
<keyword evidence="3" id="KW-0804">Transcription</keyword>
<feature type="compositionally biased region" description="Polar residues" evidence="6">
    <location>
        <begin position="1182"/>
        <end position="1195"/>
    </location>
</feature>
<evidence type="ECO:0000256" key="2">
    <source>
        <dbReference type="ARBA" id="ARBA00023015"/>
    </source>
</evidence>
<comment type="caution">
    <text evidence="8">The sequence shown here is derived from an EMBL/GenBank/DDBJ whole genome shotgun (WGS) entry which is preliminary data.</text>
</comment>
<dbReference type="SUPFAM" id="SSF47459">
    <property type="entry name" value="HLH, helix-loop-helix DNA-binding domain"/>
    <property type="match status" value="1"/>
</dbReference>
<dbReference type="PANTHER" id="PTHR45287:SF4">
    <property type="entry name" value="OS03G0691500 PROTEIN"/>
    <property type="match status" value="1"/>
</dbReference>
<dbReference type="InterPro" id="IPR040262">
    <property type="entry name" value="At4g38062-like"/>
</dbReference>
<dbReference type="Proteomes" id="UP000824890">
    <property type="component" value="Unassembled WGS sequence"/>
</dbReference>
<evidence type="ECO:0000256" key="1">
    <source>
        <dbReference type="ARBA" id="ARBA00004123"/>
    </source>
</evidence>
<keyword evidence="5" id="KW-0175">Coiled coil</keyword>
<dbReference type="PANTHER" id="PTHR45287">
    <property type="entry name" value="OS03G0691500 PROTEIN"/>
    <property type="match status" value="1"/>
</dbReference>
<proteinExistence type="predicted"/>
<evidence type="ECO:0000256" key="6">
    <source>
        <dbReference type="SAM" id="MobiDB-lite"/>
    </source>
</evidence>
<evidence type="ECO:0000259" key="7">
    <source>
        <dbReference type="PROSITE" id="PS50888"/>
    </source>
</evidence>
<accession>A0ABQ8CGX8</accession>
<dbReference type="Gene3D" id="4.10.280.10">
    <property type="entry name" value="Helix-loop-helix DNA-binding domain"/>
    <property type="match status" value="1"/>
</dbReference>
<organism evidence="8 9">
    <name type="scientific">Brassica napus</name>
    <name type="common">Rape</name>
    <dbReference type="NCBI Taxonomy" id="3708"/>
    <lineage>
        <taxon>Eukaryota</taxon>
        <taxon>Viridiplantae</taxon>
        <taxon>Streptophyta</taxon>
        <taxon>Embryophyta</taxon>
        <taxon>Tracheophyta</taxon>
        <taxon>Spermatophyta</taxon>
        <taxon>Magnoliopsida</taxon>
        <taxon>eudicotyledons</taxon>
        <taxon>Gunneridae</taxon>
        <taxon>Pentapetalae</taxon>
        <taxon>rosids</taxon>
        <taxon>malvids</taxon>
        <taxon>Brassicales</taxon>
        <taxon>Brassicaceae</taxon>
        <taxon>Brassiceae</taxon>
        <taxon>Brassica</taxon>
    </lineage>
</organism>
<feature type="compositionally biased region" description="Acidic residues" evidence="6">
    <location>
        <begin position="1200"/>
        <end position="1211"/>
    </location>
</feature>
<dbReference type="Pfam" id="PF00010">
    <property type="entry name" value="HLH"/>
    <property type="match status" value="1"/>
</dbReference>
<evidence type="ECO:0000256" key="4">
    <source>
        <dbReference type="ARBA" id="ARBA00023242"/>
    </source>
</evidence>
<comment type="subcellular location">
    <subcellularLocation>
        <location evidence="1">Nucleus</location>
    </subcellularLocation>
</comment>
<keyword evidence="4" id="KW-0539">Nucleus</keyword>
<dbReference type="InterPro" id="IPR036638">
    <property type="entry name" value="HLH_DNA-bd_sf"/>
</dbReference>
<feature type="coiled-coil region" evidence="5">
    <location>
        <begin position="463"/>
        <end position="612"/>
    </location>
</feature>
<dbReference type="PROSITE" id="PS50888">
    <property type="entry name" value="BHLH"/>
    <property type="match status" value="1"/>
</dbReference>
<feature type="compositionally biased region" description="Basic and acidic residues" evidence="6">
    <location>
        <begin position="1297"/>
        <end position="1312"/>
    </location>
</feature>
<feature type="region of interest" description="Disordered" evidence="6">
    <location>
        <begin position="1236"/>
        <end position="1255"/>
    </location>
</feature>
<feature type="region of interest" description="Disordered" evidence="6">
    <location>
        <begin position="1175"/>
        <end position="1211"/>
    </location>
</feature>
<feature type="coiled-coil region" evidence="5">
    <location>
        <begin position="57"/>
        <end position="217"/>
    </location>
</feature>
<feature type="coiled-coil region" evidence="5">
    <location>
        <begin position="781"/>
        <end position="852"/>
    </location>
</feature>
<gene>
    <name evidence="8" type="ORF">HID58_030234</name>
</gene>
<feature type="domain" description="BHLH" evidence="7">
    <location>
        <begin position="1304"/>
        <end position="1352"/>
    </location>
</feature>
<evidence type="ECO:0000256" key="5">
    <source>
        <dbReference type="SAM" id="Coils"/>
    </source>
</evidence>
<feature type="compositionally biased region" description="Polar residues" evidence="6">
    <location>
        <begin position="1284"/>
        <end position="1294"/>
    </location>
</feature>
<keyword evidence="9" id="KW-1185">Reference proteome</keyword>
<sequence length="1466" mass="168897">MEKVYEELDEVKAANEKLRGDFRAKTELLENLKKVQNKQLIEIQEARSVIEKQGFESEEKAREISELKRTNEDLQRCLREKDSVLKRLNEVNDKLRADGEEKNSGFEEERRKLVLALDEAGEKNIDLEKKSNVYRAEIEGLKGSLAVAEKKRIEAEKTVRDLKEARGRDDVAVKLEEEKAQVEEKLKWKKEQFKHLEEAYEKLNNTFKSRKKEWEEERSTILDEIYSLQTKVDSQIRISEDLEKKLQMCNSVLTQEETRRKHLEIEVSELKAKYEDTFAECRDARTQLDELVGKRDEEVAELRHSLSTKEAYFKEMKYENGKLEQENRELLASLRELQEATIQGSGSSALSKLKSKFRNLENVHKNCSANLRSRESEWRSQLEKMAEEMSDYKSQLGSKDAAVNELELELENFHSSADKMRLQYEEISVMFLVLSRTVSEAQSRLVNVTDEQTKHERSKEKRCSILIEELEQKSVALAKAREETEAERERVACLLKRVETLDHFEEQNLQMQKEVERYRQTVEESSKLQTQMKEKLKEAEIDFQEKLLQVCDALDNTNSDLVAERERVMNLTRQIESFGVIKEKNLVMEKELQKHKEMLEESEKRRMVLEELESDSKENIRELCSKVDTAYAKLAEEVEKNVSLVRKIESTDQNEEQRQRELESYKEMLEKATKSQTLLQEKVVEVESHSKRKLAEVSEALEAANCELSDKTSEAYQLEFQLWVWKSIAKRLKVELEQNQNLRKRVEASLLEQVTLGDAMRQERNELVNKLKAAARSDSEKEILIKIMREKDKNLEEVQREVDLLEQESLTRELEDAVFAHITAEKVLQNERDELESSLKSVSLLLEQKQNEATMVYNAWEKLAADRILTEVETEAKKLMIIELEEDISSISQKLERSDEYVSCLRVELESKQGELKEVTTQMQERLRTSEADKTELVKQVTSLSSERQDLLCFISELENGMSKQCDEDTKLMKALEKTVQHYDGFGKENNNVGSPRLVMKHEDVAVEDRNVDSLVSDKQSLVVSHMSTMGEVTVGSQCHKLLDMRDFTGARHLVKMNKQLGKDWPKLDQVEAICDVIIAAENRLPNGFMDYYGMLRATRFGPVVLDDFRRLMKLLDWRCNGLPSSQEAAQYAYQAWSMLSKPVMKARYDLDISSPMVRGDNHVGVVQLGFPEGSSFVPKEQNPNQDIGRGNNNEVVVISDDDDDDDGDGDEDIITMARTAKVFKINGKRVKFIPLKKKKRKDSSTSNLEQGMRPLSQRYNVTAYSTTIGRNFFTNGASSSNLFSSRGYSTNAKPKSKTESKEMAAKKHSDAERRRRLRINYQFEALRTILPNLIKDKASVLGETVRYFKELKKLVNEIPTTPSLEDSLRLGQCKNIDFARVVFSCSDREGLMSEVAESMKAANAKAVRAEMMTVGGRTKCVLFVQGVNGNEGLVKLKKALKPVVNRKLEGTNNNNGGSLMLPQQQ</sequence>
<name>A0ABQ8CGX8_BRANA</name>
<feature type="coiled-coil region" evidence="5">
    <location>
        <begin position="648"/>
        <end position="749"/>
    </location>
</feature>
<dbReference type="InterPro" id="IPR011598">
    <property type="entry name" value="bHLH_dom"/>
</dbReference>
<keyword evidence="2" id="KW-0805">Transcription regulation</keyword>
<feature type="region of interest" description="Disordered" evidence="6">
    <location>
        <begin position="1284"/>
        <end position="1312"/>
    </location>
</feature>
<evidence type="ECO:0000256" key="3">
    <source>
        <dbReference type="ARBA" id="ARBA00023163"/>
    </source>
</evidence>
<protein>
    <recommendedName>
        <fullName evidence="7">BHLH domain-containing protein</fullName>
    </recommendedName>
</protein>
<dbReference type="SMART" id="SM00353">
    <property type="entry name" value="HLH"/>
    <property type="match status" value="1"/>
</dbReference>